<organism evidence="11 12">
    <name type="scientific">Halopseudomonas oceani</name>
    <dbReference type="NCBI Taxonomy" id="1708783"/>
    <lineage>
        <taxon>Bacteria</taxon>
        <taxon>Pseudomonadati</taxon>
        <taxon>Pseudomonadota</taxon>
        <taxon>Gammaproteobacteria</taxon>
        <taxon>Pseudomonadales</taxon>
        <taxon>Pseudomonadaceae</taxon>
        <taxon>Halopseudomonas</taxon>
    </lineage>
</organism>
<keyword evidence="5 10" id="KW-0169">Cobalamin biosynthesis</keyword>
<keyword evidence="7 10" id="KW-0808">Transferase</keyword>
<dbReference type="NCBIfam" id="TIGR03160">
    <property type="entry name" value="cobT_DBIPRT"/>
    <property type="match status" value="1"/>
</dbReference>
<comment type="function">
    <text evidence="10">Catalyzes the synthesis of alpha-ribazole-5'-phosphate from nicotinate mononucleotide (NAMN) and 5,6-dimethylbenzimidazole (DMB).</text>
</comment>
<comment type="pathway">
    <text evidence="1 10">Nucleoside biosynthesis; alpha-ribazole biosynthesis; alpha-ribazole from 5,6-dimethylbenzimidazole: step 1/2.</text>
</comment>
<comment type="caution">
    <text evidence="11">The sequence shown here is derived from an EMBL/GenBank/DDBJ whole genome shotgun (WGS) entry which is preliminary data.</text>
</comment>
<evidence type="ECO:0000313" key="12">
    <source>
        <dbReference type="Proteomes" id="UP000243451"/>
    </source>
</evidence>
<feature type="active site" description="Proton acceptor" evidence="10">
    <location>
        <position position="317"/>
    </location>
</feature>
<dbReference type="Pfam" id="PF02277">
    <property type="entry name" value="DBI_PRT"/>
    <property type="match status" value="1"/>
</dbReference>
<name>A0A2P4EUF0_9GAMM</name>
<comment type="catalytic activity">
    <reaction evidence="9 10">
        <text>5,6-dimethylbenzimidazole + nicotinate beta-D-ribonucleotide = alpha-ribazole 5'-phosphate + nicotinate + H(+)</text>
        <dbReference type="Rhea" id="RHEA:11196"/>
        <dbReference type="ChEBI" id="CHEBI:15378"/>
        <dbReference type="ChEBI" id="CHEBI:15890"/>
        <dbReference type="ChEBI" id="CHEBI:32544"/>
        <dbReference type="ChEBI" id="CHEBI:57502"/>
        <dbReference type="ChEBI" id="CHEBI:57918"/>
        <dbReference type="EC" id="2.4.2.21"/>
    </reaction>
</comment>
<dbReference type="Gene3D" id="1.10.1610.10">
    <property type="match status" value="1"/>
</dbReference>
<dbReference type="InterPro" id="IPR023195">
    <property type="entry name" value="Nict_dMeBzImd_PRibTrfase_N"/>
</dbReference>
<dbReference type="CDD" id="cd02439">
    <property type="entry name" value="DMB-PRT_CobT"/>
    <property type="match status" value="1"/>
</dbReference>
<comment type="similarity">
    <text evidence="2 10">Belongs to the CobT family.</text>
</comment>
<dbReference type="NCBIfam" id="NF000996">
    <property type="entry name" value="PRK00105.1"/>
    <property type="match status" value="1"/>
</dbReference>
<dbReference type="EC" id="2.4.2.21" evidence="3 10"/>
<evidence type="ECO:0000256" key="4">
    <source>
        <dbReference type="ARBA" id="ARBA00015486"/>
    </source>
</evidence>
<dbReference type="HAMAP" id="MF_00230">
    <property type="entry name" value="CobT"/>
    <property type="match status" value="1"/>
</dbReference>
<proteinExistence type="inferred from homology"/>
<evidence type="ECO:0000256" key="5">
    <source>
        <dbReference type="ARBA" id="ARBA00022573"/>
    </source>
</evidence>
<dbReference type="PANTHER" id="PTHR43463:SF1">
    <property type="entry name" value="NICOTINATE-NUCLEOTIDE--DIMETHYLBENZIMIDAZOLE PHOSPHORIBOSYLTRANSFERASE"/>
    <property type="match status" value="1"/>
</dbReference>
<dbReference type="InterPro" id="IPR036087">
    <property type="entry name" value="Nict_dMeBzImd_PRibTrfase_sf"/>
</dbReference>
<dbReference type="SUPFAM" id="SSF52733">
    <property type="entry name" value="Nicotinate mononucleotide:5,6-dimethylbenzimidazole phosphoribosyltransferase (CobT)"/>
    <property type="match status" value="1"/>
</dbReference>
<dbReference type="Gene3D" id="3.40.50.10210">
    <property type="match status" value="1"/>
</dbReference>
<evidence type="ECO:0000256" key="9">
    <source>
        <dbReference type="ARBA" id="ARBA00047340"/>
    </source>
</evidence>
<evidence type="ECO:0000313" key="11">
    <source>
        <dbReference type="EMBL" id="POB03060.1"/>
    </source>
</evidence>
<evidence type="ECO:0000256" key="7">
    <source>
        <dbReference type="ARBA" id="ARBA00022679"/>
    </source>
</evidence>
<accession>A0A2P4EUF0</accession>
<dbReference type="Proteomes" id="UP000243451">
    <property type="component" value="Unassembled WGS sequence"/>
</dbReference>
<dbReference type="FunFam" id="3.40.50.10210:FF:000001">
    <property type="entry name" value="Nicotinate-nucleotide--dimethylbenzimidazole phosphoribosyltransferase"/>
    <property type="match status" value="1"/>
</dbReference>
<dbReference type="GO" id="GO:0009236">
    <property type="term" value="P:cobalamin biosynthetic process"/>
    <property type="evidence" value="ECO:0007669"/>
    <property type="project" value="UniProtKB-UniRule"/>
</dbReference>
<dbReference type="EMBL" id="PPSK01000010">
    <property type="protein sequence ID" value="POB03060.1"/>
    <property type="molecule type" value="Genomic_DNA"/>
</dbReference>
<evidence type="ECO:0000256" key="6">
    <source>
        <dbReference type="ARBA" id="ARBA00022676"/>
    </source>
</evidence>
<dbReference type="InterPro" id="IPR003200">
    <property type="entry name" value="Nict_dMeBzImd_PRibTrfase"/>
</dbReference>
<dbReference type="GO" id="GO:0008939">
    <property type="term" value="F:nicotinate-nucleotide-dimethylbenzimidazole phosphoribosyltransferase activity"/>
    <property type="evidence" value="ECO:0007669"/>
    <property type="project" value="UniProtKB-UniRule"/>
</dbReference>
<dbReference type="OrthoDB" id="9781491at2"/>
<evidence type="ECO:0000256" key="10">
    <source>
        <dbReference type="HAMAP-Rule" id="MF_00230"/>
    </source>
</evidence>
<dbReference type="PANTHER" id="PTHR43463">
    <property type="entry name" value="NICOTINATE-NUCLEOTIDE--DIMETHYLBENZIMIDAZOLE PHOSPHORIBOSYLTRANSFERASE"/>
    <property type="match status" value="1"/>
</dbReference>
<evidence type="ECO:0000256" key="2">
    <source>
        <dbReference type="ARBA" id="ARBA00007110"/>
    </source>
</evidence>
<keyword evidence="12" id="KW-1185">Reference proteome</keyword>
<gene>
    <name evidence="10 11" type="primary">cobT</name>
    <name evidence="11" type="ORF">C1949_11905</name>
</gene>
<evidence type="ECO:0000256" key="1">
    <source>
        <dbReference type="ARBA" id="ARBA00005049"/>
    </source>
</evidence>
<evidence type="ECO:0000256" key="8">
    <source>
        <dbReference type="ARBA" id="ARBA00030686"/>
    </source>
</evidence>
<sequence length="351" mass="36571">MTTPWWQQPVVPLDAGRLAQALAREAQLTKPAGSLGRLEQVAVTLASLQRRGAPSLERIWISVFAADHGIAVEGVSAFPQEVTGQMLANFAQGGAAISVLARHLGAPLELIDLGLAHEIAPLPGVRHLNIAAGTASFLHGAAMTAAQCDAALRVGQEAVQRAVEDGAELFIGGEMGIGNTSSACALSALLLDQPVSELVGLGTGLTALGLRHKSRIIERAVAHHRPHANDAFETLRRVGGLEVAALAGAYVAAAQNGLPVLVDGYISTAAALCAVRMNSDVRRWLLYSHRGAEPGHRFLLQELDAEPLLSLDLRLGEASGAALAVPLLQAACRLHNEMATFAEAAVSGSLV</sequence>
<dbReference type="InterPro" id="IPR017846">
    <property type="entry name" value="Nict_dMeBzImd_PRibTrfase_bact"/>
</dbReference>
<reference evidence="11 12" key="1">
    <citation type="submission" date="2018-01" db="EMBL/GenBank/DDBJ databases">
        <title>Draft genome of the type strain Pseudomonas oceani DSM 100277 isolated from the deep water in Okinawa trough, northwestern Pacific Ocean.</title>
        <authorList>
            <person name="Gomila M."/>
            <person name="Mulet M."/>
            <person name="Garcia-Valdes E."/>
            <person name="Lalucat J."/>
        </authorList>
    </citation>
    <scope>NUCLEOTIDE SEQUENCE [LARGE SCALE GENOMIC DNA]</scope>
    <source>
        <strain evidence="11 12">DSM 100277</strain>
    </source>
</reference>
<keyword evidence="6 10" id="KW-0328">Glycosyltransferase</keyword>
<dbReference type="UniPathway" id="UPA00061">
    <property type="reaction ID" value="UER00516"/>
</dbReference>
<dbReference type="RefSeq" id="WP_104738681.1">
    <property type="nucleotide sequence ID" value="NZ_BMHR01000010.1"/>
</dbReference>
<dbReference type="AlphaFoldDB" id="A0A2P4EUF0"/>
<evidence type="ECO:0000256" key="3">
    <source>
        <dbReference type="ARBA" id="ARBA00011991"/>
    </source>
</evidence>
<protein>
    <recommendedName>
        <fullName evidence="4 10">Nicotinate-nucleotide--dimethylbenzimidazole phosphoribosyltransferase</fullName>
        <shortName evidence="10">NN:DBI PRT</shortName>
        <ecNumber evidence="3 10">2.4.2.21</ecNumber>
    </recommendedName>
    <alternativeName>
        <fullName evidence="8 10">N(1)-alpha-phosphoribosyltransferase</fullName>
    </alternativeName>
</protein>